<comment type="subcellular location">
    <subcellularLocation>
        <location evidence="1">Periplasm</location>
    </subcellularLocation>
</comment>
<gene>
    <name evidence="9" type="ORF">BFW38_10435</name>
</gene>
<dbReference type="UniPathway" id="UPA00637"/>
<evidence type="ECO:0000313" key="9">
    <source>
        <dbReference type="EMBL" id="ODC03899.1"/>
    </source>
</evidence>
<dbReference type="InterPro" id="IPR014438">
    <property type="entry name" value="Glucan_biosyn_MdoG/MdoD"/>
</dbReference>
<evidence type="ECO:0000256" key="3">
    <source>
        <dbReference type="ARBA" id="ARBA00009284"/>
    </source>
</evidence>
<feature type="compositionally biased region" description="Polar residues" evidence="7">
    <location>
        <begin position="38"/>
        <end position="47"/>
    </location>
</feature>
<dbReference type="STRING" id="197479.BFW38_10435"/>
<keyword evidence="5" id="KW-0732">Signal</keyword>
<proteinExistence type="inferred from homology"/>
<dbReference type="Pfam" id="PF04349">
    <property type="entry name" value="MdoG"/>
    <property type="match status" value="1"/>
</dbReference>
<keyword evidence="10" id="KW-1185">Reference proteome</keyword>
<dbReference type="RefSeq" id="WP_068998525.1">
    <property type="nucleotide sequence ID" value="NZ_MDTQ01000001.1"/>
</dbReference>
<evidence type="ECO:0000256" key="6">
    <source>
        <dbReference type="ARBA" id="ARBA00022764"/>
    </source>
</evidence>
<dbReference type="InterPro" id="IPR014718">
    <property type="entry name" value="GH-type_carb-bd"/>
</dbReference>
<dbReference type="FunFam" id="2.70.98.10:FF:000001">
    <property type="entry name" value="Glucans biosynthesis protein G"/>
    <property type="match status" value="1"/>
</dbReference>
<dbReference type="AlphaFoldDB" id="A0A1E2VA47"/>
<name>A0A1E2VA47_9GAMM</name>
<comment type="pathway">
    <text evidence="2">Glycan metabolism; osmoregulated periplasmic glucan (OPG) biosynthesis.</text>
</comment>
<dbReference type="GO" id="GO:0030246">
    <property type="term" value="F:carbohydrate binding"/>
    <property type="evidence" value="ECO:0007669"/>
    <property type="project" value="InterPro"/>
</dbReference>
<evidence type="ECO:0000313" key="10">
    <source>
        <dbReference type="Proteomes" id="UP000094291"/>
    </source>
</evidence>
<evidence type="ECO:0000256" key="1">
    <source>
        <dbReference type="ARBA" id="ARBA00004418"/>
    </source>
</evidence>
<reference evidence="9 10" key="1">
    <citation type="submission" date="2016-08" db="EMBL/GenBank/DDBJ databases">
        <authorList>
            <person name="Seilhamer J.J."/>
        </authorList>
    </citation>
    <scope>NUCLEOTIDE SEQUENCE [LARGE SCALE GENOMIC DNA]</scope>
    <source>
        <strain evidence="9 10">PH27A</strain>
    </source>
</reference>
<dbReference type="PIRSF" id="PIRSF006281">
    <property type="entry name" value="MdoG"/>
    <property type="match status" value="1"/>
</dbReference>
<keyword evidence="6" id="KW-0574">Periplasm</keyword>
<comment type="caution">
    <text evidence="9">The sequence shown here is derived from an EMBL/GenBank/DDBJ whole genome shotgun (WGS) entry which is preliminary data.</text>
</comment>
<evidence type="ECO:0000256" key="2">
    <source>
        <dbReference type="ARBA" id="ARBA00005001"/>
    </source>
</evidence>
<evidence type="ECO:0000256" key="4">
    <source>
        <dbReference type="ARBA" id="ARBA00015376"/>
    </source>
</evidence>
<protein>
    <recommendedName>
        <fullName evidence="4">Glucans biosynthesis protein G</fullName>
    </recommendedName>
</protein>
<dbReference type="PANTHER" id="PTHR30504">
    <property type="entry name" value="GLUCANS BIOSYNTHESIS PROTEIN"/>
    <property type="match status" value="1"/>
</dbReference>
<dbReference type="SUPFAM" id="SSF81296">
    <property type="entry name" value="E set domains"/>
    <property type="match status" value="1"/>
</dbReference>
<dbReference type="GO" id="GO:0051274">
    <property type="term" value="P:beta-glucan biosynthetic process"/>
    <property type="evidence" value="ECO:0007669"/>
    <property type="project" value="TreeGrafter"/>
</dbReference>
<dbReference type="SUPFAM" id="SSF74650">
    <property type="entry name" value="Galactose mutarotase-like"/>
    <property type="match status" value="1"/>
</dbReference>
<dbReference type="EMBL" id="MDTQ01000001">
    <property type="protein sequence ID" value="ODC03899.1"/>
    <property type="molecule type" value="Genomic_DNA"/>
</dbReference>
<dbReference type="Gene3D" id="2.70.98.10">
    <property type="match status" value="1"/>
</dbReference>
<accession>A0A1E2VA47</accession>
<comment type="similarity">
    <text evidence="3">Belongs to the OpgD/OpgG family.</text>
</comment>
<feature type="region of interest" description="Disordered" evidence="7">
    <location>
        <begin position="20"/>
        <end position="47"/>
    </location>
</feature>
<dbReference type="InterPro" id="IPR011013">
    <property type="entry name" value="Gal_mutarotase_sf_dom"/>
</dbReference>
<dbReference type="PANTHER" id="PTHR30504:SF4">
    <property type="entry name" value="GLUCANS BIOSYNTHESIS PROTEIN G"/>
    <property type="match status" value="1"/>
</dbReference>
<organism evidence="9 10">
    <name type="scientific">Terasakiispira papahanaumokuakeensis</name>
    <dbReference type="NCBI Taxonomy" id="197479"/>
    <lineage>
        <taxon>Bacteria</taxon>
        <taxon>Pseudomonadati</taxon>
        <taxon>Pseudomonadota</taxon>
        <taxon>Gammaproteobacteria</taxon>
        <taxon>Oceanospirillales</taxon>
        <taxon>Terasakiispira</taxon>
    </lineage>
</organism>
<dbReference type="InterPro" id="IPR007444">
    <property type="entry name" value="Glucan_biosyn_MdoG_C"/>
</dbReference>
<sequence>MKRRTFLGLTTLGPVIFSNATQAEPLPEPNKVPGEGTATPTSPSPKGNFSFDALSTRMQAKAKEAFESPKITLPEAFQSLSYQDYYAIRFDPNKALWRDGSNFQLQFYPLGWLFQTPVEIFEIVNGQAQPLSFDASQFLFQAPLDPTRFKNTEFPGVAGFKMHYPLNREDVSDEVVSFLGSSYFRAVGQGNTYGLSARGLAINTATNQQEEFPLFTAFYVEKPTSNTEQMIVYATLEGPSVTGAYRFVIQPGKHTRMDVTSRLFFRQDVERLGIAPMTSMFLFGPANQHAFDDYRTRVHDSEGLKIIRSDGTELWRSLQNAKSLANAYFAEKNPRAFGLYQRHRHFRDYQDANHHYERRPSLLVEPRGEWGQGNISLVEIPTKVESNDNIVAFWQPEIPIKAGQAAQYDYRLTWGALEEDRVRLARVKAIRTGEDISATPNPKQRKLIVDFEGGALDNLTAEAQISSRLSITHAKIIQSRVFPIPSAHIWRLMIDLEPEGDAPMEFVGALTDGNKDLSEIWLYQMRTDDAQPINDE</sequence>
<dbReference type="GO" id="GO:0003824">
    <property type="term" value="F:catalytic activity"/>
    <property type="evidence" value="ECO:0007669"/>
    <property type="project" value="InterPro"/>
</dbReference>
<feature type="domain" description="Glucan biosynthesis periplasmic MdoG C-terminal" evidence="8">
    <location>
        <begin position="49"/>
        <end position="524"/>
    </location>
</feature>
<evidence type="ECO:0000259" key="8">
    <source>
        <dbReference type="Pfam" id="PF04349"/>
    </source>
</evidence>
<dbReference type="Proteomes" id="UP000094291">
    <property type="component" value="Unassembled WGS sequence"/>
</dbReference>
<dbReference type="InterPro" id="IPR014756">
    <property type="entry name" value="Ig_E-set"/>
</dbReference>
<dbReference type="OrthoDB" id="335750at2"/>
<dbReference type="InterPro" id="IPR013783">
    <property type="entry name" value="Ig-like_fold"/>
</dbReference>
<dbReference type="Gene3D" id="2.60.40.10">
    <property type="entry name" value="Immunoglobulins"/>
    <property type="match status" value="1"/>
</dbReference>
<dbReference type="GO" id="GO:0030288">
    <property type="term" value="C:outer membrane-bounded periplasmic space"/>
    <property type="evidence" value="ECO:0007669"/>
    <property type="project" value="TreeGrafter"/>
</dbReference>
<evidence type="ECO:0000256" key="7">
    <source>
        <dbReference type="SAM" id="MobiDB-lite"/>
    </source>
</evidence>
<evidence type="ECO:0000256" key="5">
    <source>
        <dbReference type="ARBA" id="ARBA00022729"/>
    </source>
</evidence>